<dbReference type="Proteomes" id="UP000800035">
    <property type="component" value="Unassembled WGS sequence"/>
</dbReference>
<accession>A0A6A5U3C9</accession>
<feature type="region of interest" description="Disordered" evidence="1">
    <location>
        <begin position="31"/>
        <end position="63"/>
    </location>
</feature>
<proteinExistence type="predicted"/>
<organism evidence="3 4">
    <name type="scientific">Byssothecium circinans</name>
    <dbReference type="NCBI Taxonomy" id="147558"/>
    <lineage>
        <taxon>Eukaryota</taxon>
        <taxon>Fungi</taxon>
        <taxon>Dikarya</taxon>
        <taxon>Ascomycota</taxon>
        <taxon>Pezizomycotina</taxon>
        <taxon>Dothideomycetes</taxon>
        <taxon>Pleosporomycetidae</taxon>
        <taxon>Pleosporales</taxon>
        <taxon>Massarineae</taxon>
        <taxon>Massarinaceae</taxon>
        <taxon>Byssothecium</taxon>
    </lineage>
</organism>
<gene>
    <name evidence="3" type="ORF">CC80DRAFT_533809</name>
</gene>
<reference evidence="3" key="1">
    <citation type="journal article" date="2020" name="Stud. Mycol.">
        <title>101 Dothideomycetes genomes: a test case for predicting lifestyles and emergence of pathogens.</title>
        <authorList>
            <person name="Haridas S."/>
            <person name="Albert R."/>
            <person name="Binder M."/>
            <person name="Bloem J."/>
            <person name="Labutti K."/>
            <person name="Salamov A."/>
            <person name="Andreopoulos B."/>
            <person name="Baker S."/>
            <person name="Barry K."/>
            <person name="Bills G."/>
            <person name="Bluhm B."/>
            <person name="Cannon C."/>
            <person name="Castanera R."/>
            <person name="Culley D."/>
            <person name="Daum C."/>
            <person name="Ezra D."/>
            <person name="Gonzalez J."/>
            <person name="Henrissat B."/>
            <person name="Kuo A."/>
            <person name="Liang C."/>
            <person name="Lipzen A."/>
            <person name="Lutzoni F."/>
            <person name="Magnuson J."/>
            <person name="Mondo S."/>
            <person name="Nolan M."/>
            <person name="Ohm R."/>
            <person name="Pangilinan J."/>
            <person name="Park H.-J."/>
            <person name="Ramirez L."/>
            <person name="Alfaro M."/>
            <person name="Sun H."/>
            <person name="Tritt A."/>
            <person name="Yoshinaga Y."/>
            <person name="Zwiers L.-H."/>
            <person name="Turgeon B."/>
            <person name="Goodwin S."/>
            <person name="Spatafora J."/>
            <person name="Crous P."/>
            <person name="Grigoriev I."/>
        </authorList>
    </citation>
    <scope>NUCLEOTIDE SEQUENCE</scope>
    <source>
        <strain evidence="3">CBS 675.92</strain>
    </source>
</reference>
<evidence type="ECO:0000313" key="3">
    <source>
        <dbReference type="EMBL" id="KAF1958830.1"/>
    </source>
</evidence>
<keyword evidence="2" id="KW-1133">Transmembrane helix</keyword>
<keyword evidence="2" id="KW-0812">Transmembrane</keyword>
<evidence type="ECO:0000313" key="4">
    <source>
        <dbReference type="Proteomes" id="UP000800035"/>
    </source>
</evidence>
<dbReference type="EMBL" id="ML976986">
    <property type="protein sequence ID" value="KAF1958830.1"/>
    <property type="molecule type" value="Genomic_DNA"/>
</dbReference>
<sequence>MFFKSKAPTYDEIHYNPQALRSTRRRSVHFDDLEPSPRTTIGIYPPASSSHRSRSRSRPREPSATNVLLANELRKLQAKVGRSDDDVIDFFWRWIKRGLSCATLFCVLAIVWVLGVLVFALCTYRSPLNWDNIDACFDQKVQARLAKLKS</sequence>
<keyword evidence="4" id="KW-1185">Reference proteome</keyword>
<evidence type="ECO:0000256" key="1">
    <source>
        <dbReference type="SAM" id="MobiDB-lite"/>
    </source>
</evidence>
<keyword evidence="2" id="KW-0472">Membrane</keyword>
<protein>
    <submittedName>
        <fullName evidence="3">Uncharacterized protein</fullName>
    </submittedName>
</protein>
<name>A0A6A5U3C9_9PLEO</name>
<evidence type="ECO:0000256" key="2">
    <source>
        <dbReference type="SAM" id="Phobius"/>
    </source>
</evidence>
<dbReference type="AlphaFoldDB" id="A0A6A5U3C9"/>
<feature type="transmembrane region" description="Helical" evidence="2">
    <location>
        <begin position="99"/>
        <end position="121"/>
    </location>
</feature>